<evidence type="ECO:0000256" key="8">
    <source>
        <dbReference type="ARBA" id="ARBA00023136"/>
    </source>
</evidence>
<accession>A0ABS8YZI8</accession>
<dbReference type="PANTHER" id="PTHR30386">
    <property type="entry name" value="MEMBRANE FUSION SUBUNIT OF EMRAB-TOLC MULTIDRUG EFFLUX PUMP"/>
    <property type="match status" value="1"/>
</dbReference>
<dbReference type="RefSeq" id="WP_233678135.1">
    <property type="nucleotide sequence ID" value="NZ_JAJUOS010000021.1"/>
</dbReference>
<feature type="transmembrane region" description="Helical" evidence="9">
    <location>
        <begin position="15"/>
        <end position="34"/>
    </location>
</feature>
<feature type="transmembrane region" description="Helical" evidence="9">
    <location>
        <begin position="55"/>
        <end position="78"/>
    </location>
</feature>
<dbReference type="InterPro" id="IPR058982">
    <property type="entry name" value="Beta-barrel_AprE"/>
</dbReference>
<evidence type="ECO:0000256" key="1">
    <source>
        <dbReference type="ARBA" id="ARBA00004377"/>
    </source>
</evidence>
<keyword evidence="5 9" id="KW-0997">Cell inner membrane</keyword>
<comment type="subcellular location">
    <subcellularLocation>
        <location evidence="1 9">Cell inner membrane</location>
        <topology evidence="1 9">Single-pass membrane protein</topology>
    </subcellularLocation>
</comment>
<evidence type="ECO:0000259" key="11">
    <source>
        <dbReference type="Pfam" id="PF25994"/>
    </source>
</evidence>
<dbReference type="PROSITE" id="PS00543">
    <property type="entry name" value="HLYD_FAMILY"/>
    <property type="match status" value="1"/>
</dbReference>
<dbReference type="Gene3D" id="2.40.50.100">
    <property type="match status" value="1"/>
</dbReference>
<comment type="caution">
    <text evidence="13">The sequence shown here is derived from an EMBL/GenBank/DDBJ whole genome shotgun (WGS) entry which is preliminary data.</text>
</comment>
<reference evidence="13 14" key="1">
    <citation type="submission" date="2021-12" db="EMBL/GenBank/DDBJ databases">
        <title>Sinirhodobacter sp. WL0062 is a bacterium isolated from seawater.</title>
        <authorList>
            <person name="Wang L."/>
            <person name="He W."/>
            <person name="Zhang D.-F."/>
        </authorList>
    </citation>
    <scope>NUCLEOTIDE SEQUENCE [LARGE SCALE GENOMIC DNA]</scope>
    <source>
        <strain evidence="13 14">WL0062</strain>
    </source>
</reference>
<dbReference type="PRINTS" id="PR01490">
    <property type="entry name" value="RTXTOXIND"/>
</dbReference>
<dbReference type="InterPro" id="IPR058781">
    <property type="entry name" value="HH_AprE-like"/>
</dbReference>
<proteinExistence type="inferred from homology"/>
<evidence type="ECO:0000256" key="3">
    <source>
        <dbReference type="ARBA" id="ARBA00022448"/>
    </source>
</evidence>
<evidence type="ECO:0000256" key="9">
    <source>
        <dbReference type="RuleBase" id="RU365093"/>
    </source>
</evidence>
<evidence type="ECO:0000256" key="10">
    <source>
        <dbReference type="SAM" id="Coils"/>
    </source>
</evidence>
<keyword evidence="4 9" id="KW-1003">Cell membrane</keyword>
<dbReference type="Proteomes" id="UP001521181">
    <property type="component" value="Unassembled WGS sequence"/>
</dbReference>
<dbReference type="Pfam" id="PF26002">
    <property type="entry name" value="Beta-barrel_AprE"/>
    <property type="match status" value="1"/>
</dbReference>
<dbReference type="InterPro" id="IPR050739">
    <property type="entry name" value="MFP"/>
</dbReference>
<keyword evidence="10" id="KW-0175">Coiled coil</keyword>
<evidence type="ECO:0000256" key="6">
    <source>
        <dbReference type="ARBA" id="ARBA00022692"/>
    </source>
</evidence>
<dbReference type="InterPro" id="IPR010129">
    <property type="entry name" value="T1SS_HlyD"/>
</dbReference>
<keyword evidence="14" id="KW-1185">Reference proteome</keyword>
<protein>
    <recommendedName>
        <fullName evidence="9">Membrane fusion protein (MFP) family protein</fullName>
    </recommendedName>
</protein>
<dbReference type="Gene3D" id="2.40.30.170">
    <property type="match status" value="1"/>
</dbReference>
<comment type="caution">
    <text evidence="9">Lacks conserved residue(s) required for the propagation of feature annotation.</text>
</comment>
<name>A0ABS8YZI8_9RHOB</name>
<feature type="coiled-coil region" evidence="10">
    <location>
        <begin position="261"/>
        <end position="317"/>
    </location>
</feature>
<feature type="domain" description="AprE-like beta-barrel" evidence="12">
    <location>
        <begin position="367"/>
        <end position="457"/>
    </location>
</feature>
<dbReference type="PANTHER" id="PTHR30386:SF17">
    <property type="entry name" value="ALKALINE PROTEASE SECRETION PROTEIN APRE"/>
    <property type="match status" value="1"/>
</dbReference>
<dbReference type="NCBIfam" id="TIGR01843">
    <property type="entry name" value="type_I_hlyD"/>
    <property type="match status" value="1"/>
</dbReference>
<evidence type="ECO:0000256" key="7">
    <source>
        <dbReference type="ARBA" id="ARBA00022989"/>
    </source>
</evidence>
<dbReference type="Pfam" id="PF25994">
    <property type="entry name" value="HH_AprE"/>
    <property type="match status" value="1"/>
</dbReference>
<keyword evidence="8 9" id="KW-0472">Membrane</keyword>
<evidence type="ECO:0000256" key="2">
    <source>
        <dbReference type="ARBA" id="ARBA00009477"/>
    </source>
</evidence>
<comment type="similarity">
    <text evidence="2 9">Belongs to the membrane fusion protein (MFP) (TC 8.A.1) family.</text>
</comment>
<dbReference type="InterPro" id="IPR006144">
    <property type="entry name" value="Secretion_HlyD_CS"/>
</dbReference>
<evidence type="ECO:0000256" key="5">
    <source>
        <dbReference type="ARBA" id="ARBA00022519"/>
    </source>
</evidence>
<evidence type="ECO:0000313" key="13">
    <source>
        <dbReference type="EMBL" id="MCE5975219.1"/>
    </source>
</evidence>
<keyword evidence="3 9" id="KW-0813">Transport</keyword>
<sequence>MTVMLVRAITQPSPVGTLVFFGVAMALFLVALSVHSRRVQSYAPVGGQPLETATLRARVIGFTTIAIFFGLFGLWSWYAPLSSAALAPGVVNPDGARKTVQHLEGGIIRTIHVREGDRVAAGATLVTLDNVRALTRLNELRERQVVLLATEARLATEEIGQDQIGFDFPAELQVDHARQIESVVQGQTRLFENRRETQIARRQILSSRIEQLREEIIGLDGVIASQNVQLELLQQEIGVTEDLYKQGLQRLSPLLVLQRQEADLTAEQASHRANIARLKQQIGETELQLQATDQQAREEVSTQLADVRAELAGLRSQLPERLDALARTTITAPIAGQVLNLQVTTEAGGILKPGGDILDIVPDETNLIIDARLRPQDIDAVQPGMPAQVILTAYTQRNLPRIFGTLRNVSADRLTDDRTGEPYFLAQVVVPAEELDVLEGAVQMSAGMPADVMILTGERTLFDFLLKPFADSIRASFRER</sequence>
<gene>
    <name evidence="13" type="ORF">LZA78_17260</name>
</gene>
<evidence type="ECO:0000259" key="12">
    <source>
        <dbReference type="Pfam" id="PF26002"/>
    </source>
</evidence>
<keyword evidence="7 9" id="KW-1133">Transmembrane helix</keyword>
<feature type="domain" description="AprE-like long alpha-helical hairpin" evidence="11">
    <location>
        <begin position="135"/>
        <end position="320"/>
    </location>
</feature>
<organism evidence="13 14">
    <name type="scientific">Rhodobacter flavimaris</name>
    <dbReference type="NCBI Taxonomy" id="2907145"/>
    <lineage>
        <taxon>Bacteria</taxon>
        <taxon>Pseudomonadati</taxon>
        <taxon>Pseudomonadota</taxon>
        <taxon>Alphaproteobacteria</taxon>
        <taxon>Rhodobacterales</taxon>
        <taxon>Rhodobacter group</taxon>
        <taxon>Rhodobacter</taxon>
    </lineage>
</organism>
<evidence type="ECO:0000256" key="4">
    <source>
        <dbReference type="ARBA" id="ARBA00022475"/>
    </source>
</evidence>
<evidence type="ECO:0000313" key="14">
    <source>
        <dbReference type="Proteomes" id="UP001521181"/>
    </source>
</evidence>
<keyword evidence="6 9" id="KW-0812">Transmembrane</keyword>
<dbReference type="EMBL" id="JAJUOS010000021">
    <property type="protein sequence ID" value="MCE5975219.1"/>
    <property type="molecule type" value="Genomic_DNA"/>
</dbReference>